<dbReference type="Proteomes" id="UP000005824">
    <property type="component" value="Unassembled WGS sequence"/>
</dbReference>
<evidence type="ECO:0000313" key="4">
    <source>
        <dbReference type="Proteomes" id="UP000005824"/>
    </source>
</evidence>
<dbReference type="eggNOG" id="COG3210">
    <property type="taxonomic scope" value="Bacteria"/>
</dbReference>
<dbReference type="NCBIfam" id="TIGR02601">
    <property type="entry name" value="autotrns_rpt"/>
    <property type="match status" value="4"/>
</dbReference>
<feature type="chain" id="PRO_5002800640" evidence="2">
    <location>
        <begin position="31"/>
        <end position="1331"/>
    </location>
</feature>
<keyword evidence="1 2" id="KW-0732">Signal</keyword>
<organism evidence="3 4">
    <name type="scientific">Chthoniobacter flavus Ellin428</name>
    <dbReference type="NCBI Taxonomy" id="497964"/>
    <lineage>
        <taxon>Bacteria</taxon>
        <taxon>Pseudomonadati</taxon>
        <taxon>Verrucomicrobiota</taxon>
        <taxon>Spartobacteria</taxon>
        <taxon>Chthoniobacterales</taxon>
        <taxon>Chthoniobacteraceae</taxon>
        <taxon>Chthoniobacter</taxon>
    </lineage>
</organism>
<evidence type="ECO:0000313" key="3">
    <source>
        <dbReference type="EMBL" id="EDY16755.1"/>
    </source>
</evidence>
<dbReference type="SUPFAM" id="SSF51126">
    <property type="entry name" value="Pectin lyase-like"/>
    <property type="match status" value="1"/>
</dbReference>
<feature type="signal peptide" evidence="2">
    <location>
        <begin position="1"/>
        <end position="30"/>
    </location>
</feature>
<gene>
    <name evidence="3" type="ORF">CfE428DRAFT_5718</name>
</gene>
<protein>
    <submittedName>
        <fullName evidence="3">Autotransporter-associated beta strand repeat protein</fullName>
    </submittedName>
</protein>
<dbReference type="RefSeq" id="WP_006983039.1">
    <property type="nucleotide sequence ID" value="NZ_ABVL01000028.1"/>
</dbReference>
<dbReference type="InterPro" id="IPR013425">
    <property type="entry name" value="Autotrns_rpt"/>
</dbReference>
<dbReference type="Pfam" id="PF12951">
    <property type="entry name" value="PATR"/>
    <property type="match status" value="6"/>
</dbReference>
<dbReference type="STRING" id="497964.CfE428DRAFT_5718"/>
<comment type="caution">
    <text evidence="3">The sequence shown here is derived from an EMBL/GenBank/DDBJ whole genome shotgun (WGS) entry which is preliminary data.</text>
</comment>
<proteinExistence type="predicted"/>
<evidence type="ECO:0000256" key="2">
    <source>
        <dbReference type="SAM" id="SignalP"/>
    </source>
</evidence>
<accession>B4DA01</accession>
<keyword evidence="4" id="KW-1185">Reference proteome</keyword>
<dbReference type="EMBL" id="ABVL01000028">
    <property type="protein sequence ID" value="EDY16755.1"/>
    <property type="molecule type" value="Genomic_DNA"/>
</dbReference>
<dbReference type="InterPro" id="IPR011050">
    <property type="entry name" value="Pectin_lyase_fold/virulence"/>
</dbReference>
<reference evidence="3 4" key="1">
    <citation type="journal article" date="2011" name="J. Bacteriol.">
        <title>Genome sequence of Chthoniobacter flavus Ellin428, an aerobic heterotrophic soil bacterium.</title>
        <authorList>
            <person name="Kant R."/>
            <person name="van Passel M.W."/>
            <person name="Palva A."/>
            <person name="Lucas S."/>
            <person name="Lapidus A."/>
            <person name="Glavina Del Rio T."/>
            <person name="Dalin E."/>
            <person name="Tice H."/>
            <person name="Bruce D."/>
            <person name="Goodwin L."/>
            <person name="Pitluck S."/>
            <person name="Larimer F.W."/>
            <person name="Land M.L."/>
            <person name="Hauser L."/>
            <person name="Sangwan P."/>
            <person name="de Vos W.M."/>
            <person name="Janssen P.H."/>
            <person name="Smidt H."/>
        </authorList>
    </citation>
    <scope>NUCLEOTIDE SEQUENCE [LARGE SCALE GENOMIC DNA]</scope>
    <source>
        <strain evidence="3 4">Ellin428</strain>
    </source>
</reference>
<sequence length="1331" mass="130317">MLTSKRFICTRSIAWFFLAGGIVCAGKVCADQTYDQNNPSQVWDTTTANWDTNTAVWTNLTTNNAIFTGTSETVDVNAAINVGNITFNSGGWNIGDINAPAGSLNFGATSTIAVTNVADTDTISAPITSGSLTTAGAGTLVLSGANTFTGNVVVSSGNLKVTANGALGDTTGITTVANAAALILGNGVTITGETVGLTGSGANSTGALQADTGATATWAGTITIDAQGARVGAGSGGTLILSGVIQNGASNPNGILAIGEAPGAATPGTVIISGTSNTYSGVTQIVRGVLKMGATNALPSTTVVDVSSSTTATEDAVFDLNGFSQNIAGIQRTNTAGAGIITNTGATAATLTINGSGTTTYSGVIRDGTSTISLVKNGTGTQTLTSANAYTGTTLILNGGLAINNNLALGTGTSTINVGGGQLILGNGVNVTGRTITLNGNGTNNDGALQTAVGATATWTGNIIVNSVTRIGAGDNGTLNINGVISGAGGNVLLFSRGMNAVTVLNAVNTYTGDTQLFANSGAGDTLRIGVDNAISASSRLSMIPTQATASMTLDLNGHMLTLRGMDTTVLGGAQVAGSNFLTVANNATGTTSTLTVGDVTSTNTDIFGGVVANGTSGAGGMSLAKINANTQILIGANTYTGSTTVNAGTLQIGATGAGGLTGSLASTSFILNGGTFALNNVGTTNNNTNRISDTASFSLRGGTFSFLGSDQTSTNSSETIGTFSFDSNISKILVTGTSPNSAVVTATQLSHAVNTGIGFVDGVGLGSSSASLVRIMVTNAPTLVGGTDDSGNGINALAQNTKIVPYLLGETGTGTGSVGTATGTANTFVTWSTTGGLRSLNLSDEFTQNAFTAGNNIHVTGSISGINTASINSLIVDPGSTTNITDSLNTGQTLTIASGAIFFSSGNGITIAGGTIAFGSSEGIVTDNAVGVTIIGSAITGTSGLSIYGSAASTLALGGASTYSGNTLLKVGIVVPQVSTTGSAGSPTNGPFGTGTVILGGSSIRATTSTAITIGNPISFAADTTVVSGGADKTLTFTGPVTLTGSRTLTQNSTATTTFSGAISDGGNGFGLTVAGTGTAPLVLGGVNTYTGPTVVKGNTLVVSGSISGSSAVVVGNSASASASAILGGGGTVGNVTVGALASDIGAVLKPHAGSASTSAGTTFHAGSVTFTDSATHLSLQIGRTSAYDGAVESATADGDVSDHLATTGSLTLNGADLQLSLLTGTTYTPVNGDLFFLTINSGGAINGTFSSLNGTATNLSQGSIFTLNSQAYEITYQANFATNSFSGGNDIALEAVIPEPGSLVSLIGGLGCLIGVQRLRRSRGSKAKS</sequence>
<name>B4DA01_9BACT</name>
<evidence type="ECO:0000256" key="1">
    <source>
        <dbReference type="ARBA" id="ARBA00022729"/>
    </source>
</evidence>
<dbReference type="InParanoid" id="B4DA01"/>